<sequence>MDPEDLSVVAFVYVSVYQLALICTTSTATVYTRQRTPHEDRESSGMTGCLKWSQSGREPIVSQKYLARYPLLPQFDSYYAIVTYDRDALWRVAATLSCRLSTDLFLCPGCRQLTPLSGFMHEYDFKTSIKGRFQKDAIVIRKFWNITPIRTHNLREDSGERRPWSRVQVV</sequence>
<gene>
    <name evidence="2" type="ORF">EDD18DRAFT_1436422</name>
</gene>
<proteinExistence type="predicted"/>
<evidence type="ECO:0000313" key="3">
    <source>
        <dbReference type="Proteomes" id="UP001175228"/>
    </source>
</evidence>
<accession>A0AA39UJ91</accession>
<keyword evidence="1" id="KW-0812">Transmembrane</keyword>
<evidence type="ECO:0000313" key="2">
    <source>
        <dbReference type="EMBL" id="KAK0481110.1"/>
    </source>
</evidence>
<evidence type="ECO:0000256" key="1">
    <source>
        <dbReference type="SAM" id="Phobius"/>
    </source>
</evidence>
<feature type="transmembrane region" description="Helical" evidence="1">
    <location>
        <begin position="6"/>
        <end position="31"/>
    </location>
</feature>
<comment type="caution">
    <text evidence="2">The sequence shown here is derived from an EMBL/GenBank/DDBJ whole genome shotgun (WGS) entry which is preliminary data.</text>
</comment>
<keyword evidence="1" id="KW-0472">Membrane</keyword>
<name>A0AA39UJ91_9AGAR</name>
<dbReference type="EMBL" id="JAUEPU010000074">
    <property type="protein sequence ID" value="KAK0481110.1"/>
    <property type="molecule type" value="Genomic_DNA"/>
</dbReference>
<dbReference type="Proteomes" id="UP001175228">
    <property type="component" value="Unassembled WGS sequence"/>
</dbReference>
<reference evidence="2" key="1">
    <citation type="submission" date="2023-06" db="EMBL/GenBank/DDBJ databases">
        <authorList>
            <consortium name="Lawrence Berkeley National Laboratory"/>
            <person name="Ahrendt S."/>
            <person name="Sahu N."/>
            <person name="Indic B."/>
            <person name="Wong-Bajracharya J."/>
            <person name="Merenyi Z."/>
            <person name="Ke H.-M."/>
            <person name="Monk M."/>
            <person name="Kocsube S."/>
            <person name="Drula E."/>
            <person name="Lipzen A."/>
            <person name="Balint B."/>
            <person name="Henrissat B."/>
            <person name="Andreopoulos B."/>
            <person name="Martin F.M."/>
            <person name="Harder C.B."/>
            <person name="Rigling D."/>
            <person name="Ford K.L."/>
            <person name="Foster G.D."/>
            <person name="Pangilinan J."/>
            <person name="Papanicolaou A."/>
            <person name="Barry K."/>
            <person name="LaButti K."/>
            <person name="Viragh M."/>
            <person name="Koriabine M."/>
            <person name="Yan M."/>
            <person name="Riley R."/>
            <person name="Champramary S."/>
            <person name="Plett K.L."/>
            <person name="Tsai I.J."/>
            <person name="Slot J."/>
            <person name="Sipos G."/>
            <person name="Plett J."/>
            <person name="Nagy L.G."/>
            <person name="Grigoriev I.V."/>
        </authorList>
    </citation>
    <scope>NUCLEOTIDE SEQUENCE</scope>
    <source>
        <strain evidence="2">HWK02</strain>
    </source>
</reference>
<dbReference type="AlphaFoldDB" id="A0AA39UJ91"/>
<organism evidence="2 3">
    <name type="scientific">Armillaria luteobubalina</name>
    <dbReference type="NCBI Taxonomy" id="153913"/>
    <lineage>
        <taxon>Eukaryota</taxon>
        <taxon>Fungi</taxon>
        <taxon>Dikarya</taxon>
        <taxon>Basidiomycota</taxon>
        <taxon>Agaricomycotina</taxon>
        <taxon>Agaricomycetes</taxon>
        <taxon>Agaricomycetidae</taxon>
        <taxon>Agaricales</taxon>
        <taxon>Marasmiineae</taxon>
        <taxon>Physalacriaceae</taxon>
        <taxon>Armillaria</taxon>
    </lineage>
</organism>
<keyword evidence="3" id="KW-1185">Reference proteome</keyword>
<protein>
    <submittedName>
        <fullName evidence="2">Uncharacterized protein</fullName>
    </submittedName>
</protein>
<keyword evidence="1" id="KW-1133">Transmembrane helix</keyword>